<keyword evidence="1 4" id="KW-0812">Transmembrane</keyword>
<name>A0A6P0B445_RHILE</name>
<feature type="transmembrane region" description="Helical" evidence="4">
    <location>
        <begin position="294"/>
        <end position="314"/>
    </location>
</feature>
<sequence>MTRNLSVFLTLAFTQITGWGVVGVLPVLASSIAVDLHFALPTAFLGTAVMFATMGLVAPVIGRGFERFGAKRVMAAGAALIGIGLASLSVTKSLPIYLTAWGALGIAGAMFLTTAAYVYLADFAEERARGLIGSLMLVTGLAGSVFWPLTAYLEHIVGWRATIQIYAGGMIMIIMPLVLLGIPEVKSIHRKQEVERRTAQRGNTFWFLVSAIALNSFVTFGMEAIGIELFRVLGADPAWAVGVASFLGVLKVCGRLIDLLGGKRWDALSTGIVAGAMIPAGLLILLAFGATTGSLLACLLLFGIGSGAFAVARATMPLVFYKKAEYAAAMSAIALPMNLTSAMAAPILSGLLTESGAPATLTLLVICSGAALFLLLKLGSLRKQELTSTATT</sequence>
<feature type="transmembrane region" description="Helical" evidence="4">
    <location>
        <begin position="267"/>
        <end position="288"/>
    </location>
</feature>
<accession>A0A6P0B445</accession>
<comment type="caution">
    <text evidence="6">The sequence shown here is derived from an EMBL/GenBank/DDBJ whole genome shotgun (WGS) entry which is preliminary data.</text>
</comment>
<dbReference type="EMBL" id="WUEZ01000005">
    <property type="protein sequence ID" value="NEI33624.1"/>
    <property type="molecule type" value="Genomic_DNA"/>
</dbReference>
<dbReference type="InterPro" id="IPR050327">
    <property type="entry name" value="Proton-linked_MCT"/>
</dbReference>
<dbReference type="InterPro" id="IPR020846">
    <property type="entry name" value="MFS_dom"/>
</dbReference>
<dbReference type="Gene3D" id="1.20.1250.20">
    <property type="entry name" value="MFS general substrate transporter like domains"/>
    <property type="match status" value="1"/>
</dbReference>
<evidence type="ECO:0000259" key="5">
    <source>
        <dbReference type="PROSITE" id="PS50850"/>
    </source>
</evidence>
<dbReference type="SUPFAM" id="SSF103473">
    <property type="entry name" value="MFS general substrate transporter"/>
    <property type="match status" value="1"/>
</dbReference>
<evidence type="ECO:0000256" key="3">
    <source>
        <dbReference type="ARBA" id="ARBA00023136"/>
    </source>
</evidence>
<evidence type="ECO:0000313" key="6">
    <source>
        <dbReference type="EMBL" id="NEI33624.1"/>
    </source>
</evidence>
<organism evidence="6 7">
    <name type="scientific">Rhizobium leguminosarum</name>
    <dbReference type="NCBI Taxonomy" id="384"/>
    <lineage>
        <taxon>Bacteria</taxon>
        <taxon>Pseudomonadati</taxon>
        <taxon>Pseudomonadota</taxon>
        <taxon>Alphaproteobacteria</taxon>
        <taxon>Hyphomicrobiales</taxon>
        <taxon>Rhizobiaceae</taxon>
        <taxon>Rhizobium/Agrobacterium group</taxon>
        <taxon>Rhizobium</taxon>
    </lineage>
</organism>
<dbReference type="PANTHER" id="PTHR11360:SF290">
    <property type="entry name" value="MONOCARBOXYLATE MFS PERMEASE"/>
    <property type="match status" value="1"/>
</dbReference>
<feature type="transmembrane region" description="Helical" evidence="4">
    <location>
        <begin position="165"/>
        <end position="183"/>
    </location>
</feature>
<evidence type="ECO:0000256" key="4">
    <source>
        <dbReference type="SAM" id="Phobius"/>
    </source>
</evidence>
<protein>
    <submittedName>
        <fullName evidence="6">MFS transporter</fullName>
    </submittedName>
</protein>
<dbReference type="AlphaFoldDB" id="A0A6P0B445"/>
<feature type="transmembrane region" description="Helical" evidence="4">
    <location>
        <begin position="326"/>
        <end position="349"/>
    </location>
</feature>
<dbReference type="InterPro" id="IPR036259">
    <property type="entry name" value="MFS_trans_sf"/>
</dbReference>
<proteinExistence type="predicted"/>
<feature type="transmembrane region" description="Helical" evidence="4">
    <location>
        <begin position="355"/>
        <end position="376"/>
    </location>
</feature>
<keyword evidence="3 4" id="KW-0472">Membrane</keyword>
<dbReference type="PANTHER" id="PTHR11360">
    <property type="entry name" value="MONOCARBOXYLATE TRANSPORTER"/>
    <property type="match status" value="1"/>
</dbReference>
<evidence type="ECO:0000256" key="1">
    <source>
        <dbReference type="ARBA" id="ARBA00022692"/>
    </source>
</evidence>
<feature type="transmembrane region" description="Helical" evidence="4">
    <location>
        <begin position="239"/>
        <end position="260"/>
    </location>
</feature>
<feature type="transmembrane region" description="Helical" evidence="4">
    <location>
        <begin position="73"/>
        <end position="90"/>
    </location>
</feature>
<evidence type="ECO:0000313" key="7">
    <source>
        <dbReference type="Proteomes" id="UP000471560"/>
    </source>
</evidence>
<feature type="transmembrane region" description="Helical" evidence="4">
    <location>
        <begin position="96"/>
        <end position="120"/>
    </location>
</feature>
<keyword evidence="2 4" id="KW-1133">Transmembrane helix</keyword>
<feature type="transmembrane region" description="Helical" evidence="4">
    <location>
        <begin position="204"/>
        <end position="227"/>
    </location>
</feature>
<dbReference type="InterPro" id="IPR011701">
    <property type="entry name" value="MFS"/>
</dbReference>
<dbReference type="GO" id="GO:0022857">
    <property type="term" value="F:transmembrane transporter activity"/>
    <property type="evidence" value="ECO:0007669"/>
    <property type="project" value="InterPro"/>
</dbReference>
<evidence type="ECO:0000256" key="2">
    <source>
        <dbReference type="ARBA" id="ARBA00022989"/>
    </source>
</evidence>
<feature type="domain" description="Major facilitator superfamily (MFS) profile" evidence="5">
    <location>
        <begin position="1"/>
        <end position="382"/>
    </location>
</feature>
<feature type="transmembrane region" description="Helical" evidence="4">
    <location>
        <begin position="39"/>
        <end position="61"/>
    </location>
</feature>
<dbReference type="PROSITE" id="PS50850">
    <property type="entry name" value="MFS"/>
    <property type="match status" value="1"/>
</dbReference>
<dbReference type="Pfam" id="PF07690">
    <property type="entry name" value="MFS_1"/>
    <property type="match status" value="1"/>
</dbReference>
<gene>
    <name evidence="6" type="ORF">GR204_06365</name>
</gene>
<feature type="transmembrane region" description="Helical" evidence="4">
    <location>
        <begin position="132"/>
        <end position="153"/>
    </location>
</feature>
<reference evidence="6 7" key="1">
    <citation type="submission" date="2019-12" db="EMBL/GenBank/DDBJ databases">
        <title>Rhizobium genotypes associated with high levels of biological nitrogen fixation by grain legumes in a temperate-maritime cropping system.</title>
        <authorList>
            <person name="Maluk M."/>
            <person name="Francesc Ferrando Molina F."/>
            <person name="Lopez Del Egido L."/>
            <person name="Lafos M."/>
            <person name="Langarica-Fuentes A."/>
            <person name="Gebre Yohannes G."/>
            <person name="Young M.W."/>
            <person name="Martin P."/>
            <person name="Gantlett R."/>
            <person name="Kenicer G."/>
            <person name="Hawes C."/>
            <person name="Begg G.S."/>
            <person name="Quilliam R.S."/>
            <person name="Squire G.R."/>
            <person name="Poole P.S."/>
            <person name="Young P.W."/>
            <person name="Iannetta P.M."/>
            <person name="James E.K."/>
        </authorList>
    </citation>
    <scope>NUCLEOTIDE SEQUENCE [LARGE SCALE GENOMIC DNA]</scope>
    <source>
        <strain evidence="6 7">JHI1096</strain>
    </source>
</reference>
<dbReference type="RefSeq" id="WP_164576053.1">
    <property type="nucleotide sequence ID" value="NZ_CP090090.1"/>
</dbReference>
<dbReference type="Proteomes" id="UP000471560">
    <property type="component" value="Unassembled WGS sequence"/>
</dbReference>